<name>X6NZ51_RETFI</name>
<accession>X6NZ51</accession>
<comment type="caution">
    <text evidence="1">The sequence shown here is derived from an EMBL/GenBank/DDBJ whole genome shotgun (WGS) entry which is preliminary data.</text>
</comment>
<gene>
    <name evidence="1" type="ORF">RFI_06562</name>
</gene>
<evidence type="ECO:0000313" key="2">
    <source>
        <dbReference type="Proteomes" id="UP000023152"/>
    </source>
</evidence>
<keyword evidence="2" id="KW-1185">Reference proteome</keyword>
<dbReference type="EMBL" id="ASPP01005428">
    <property type="protein sequence ID" value="ETO30557.1"/>
    <property type="molecule type" value="Genomic_DNA"/>
</dbReference>
<evidence type="ECO:0000313" key="1">
    <source>
        <dbReference type="EMBL" id="ETO30557.1"/>
    </source>
</evidence>
<dbReference type="Proteomes" id="UP000023152">
    <property type="component" value="Unassembled WGS sequence"/>
</dbReference>
<sequence length="178" mass="19963">MSSKIIIRDGKSKRNSLVVYTNIFENLMSSKPIQNGKPETPKSSWTIFGVASLASAAVYQFLSGTDEKKEESPESEADRHLAIVENVFETEADNTDLASLWLLISKIPYMSKPPSRQPSMDFEHSYDYSAIVNSSSNLNKPIYAEIGLFCEEFLKLLLHPQLETTAIAPVKVPLMQWC</sequence>
<dbReference type="AlphaFoldDB" id="X6NZ51"/>
<protein>
    <submittedName>
        <fullName evidence="1">Uncharacterized protein</fullName>
    </submittedName>
</protein>
<proteinExistence type="predicted"/>
<organism evidence="1 2">
    <name type="scientific">Reticulomyxa filosa</name>
    <dbReference type="NCBI Taxonomy" id="46433"/>
    <lineage>
        <taxon>Eukaryota</taxon>
        <taxon>Sar</taxon>
        <taxon>Rhizaria</taxon>
        <taxon>Retaria</taxon>
        <taxon>Foraminifera</taxon>
        <taxon>Monothalamids</taxon>
        <taxon>Reticulomyxidae</taxon>
        <taxon>Reticulomyxa</taxon>
    </lineage>
</organism>
<feature type="non-terminal residue" evidence="1">
    <location>
        <position position="178"/>
    </location>
</feature>
<reference evidence="1 2" key="1">
    <citation type="journal article" date="2013" name="Curr. Biol.">
        <title>The Genome of the Foraminiferan Reticulomyxa filosa.</title>
        <authorList>
            <person name="Glockner G."/>
            <person name="Hulsmann N."/>
            <person name="Schleicher M."/>
            <person name="Noegel A.A."/>
            <person name="Eichinger L."/>
            <person name="Gallinger C."/>
            <person name="Pawlowski J."/>
            <person name="Sierra R."/>
            <person name="Euteneuer U."/>
            <person name="Pillet L."/>
            <person name="Moustafa A."/>
            <person name="Platzer M."/>
            <person name="Groth M."/>
            <person name="Szafranski K."/>
            <person name="Schliwa M."/>
        </authorList>
    </citation>
    <scope>NUCLEOTIDE SEQUENCE [LARGE SCALE GENOMIC DNA]</scope>
</reference>